<keyword evidence="4" id="KW-1133">Transmembrane helix</keyword>
<keyword evidence="4" id="KW-0472">Membrane</keyword>
<dbReference type="SMART" id="SM00563">
    <property type="entry name" value="PlsC"/>
    <property type="match status" value="1"/>
</dbReference>
<keyword evidence="4" id="KW-0812">Transmembrane</keyword>
<dbReference type="SUPFAM" id="SSF69593">
    <property type="entry name" value="Glycerol-3-phosphate (1)-acyltransferase"/>
    <property type="match status" value="1"/>
</dbReference>
<organism evidence="6 7">
    <name type="scientific">Chloropicon roscoffensis</name>
    <dbReference type="NCBI Taxonomy" id="1461544"/>
    <lineage>
        <taxon>Eukaryota</taxon>
        <taxon>Viridiplantae</taxon>
        <taxon>Chlorophyta</taxon>
        <taxon>Chloropicophyceae</taxon>
        <taxon>Chloropicales</taxon>
        <taxon>Chloropicaceae</taxon>
        <taxon>Chloropicon</taxon>
    </lineage>
</organism>
<dbReference type="EMBL" id="CP151505">
    <property type="protein sequence ID" value="WZN62401.1"/>
    <property type="molecule type" value="Genomic_DNA"/>
</dbReference>
<feature type="transmembrane region" description="Helical" evidence="4">
    <location>
        <begin position="64"/>
        <end position="84"/>
    </location>
</feature>
<dbReference type="GO" id="GO:0003841">
    <property type="term" value="F:1-acylglycerol-3-phosphate O-acyltransferase activity"/>
    <property type="evidence" value="ECO:0007669"/>
    <property type="project" value="TreeGrafter"/>
</dbReference>
<keyword evidence="1" id="KW-0808">Transferase</keyword>
<name>A0AAX4P989_9CHLO</name>
<dbReference type="GO" id="GO:0005783">
    <property type="term" value="C:endoplasmic reticulum"/>
    <property type="evidence" value="ECO:0007669"/>
    <property type="project" value="TreeGrafter"/>
</dbReference>
<evidence type="ECO:0000256" key="1">
    <source>
        <dbReference type="ARBA" id="ARBA00022679"/>
    </source>
</evidence>
<dbReference type="GO" id="GO:0006654">
    <property type="term" value="P:phosphatidic acid biosynthetic process"/>
    <property type="evidence" value="ECO:0007669"/>
    <property type="project" value="TreeGrafter"/>
</dbReference>
<evidence type="ECO:0000313" key="7">
    <source>
        <dbReference type="Proteomes" id="UP001472866"/>
    </source>
</evidence>
<accession>A0AAX4P989</accession>
<sequence length="603" mass="65533">MRLRGAARPVEAGGTPPAPERVGPKHSHLESIVYDWPDLLRVLALSVLVAAMGIWLAYQMPLGAIRPVVLVLAWLAAVAALARFHCDSGGIVWRRGDLYARRWALRGGRAEGVAAVLRPVLAWVACEESQGELHPMLRDPAVLAKNRIVLIVFDGGEAGVERGGTRTRDLPCAIHVPFRAGYYKEVVLHLGLSTALPTHRGRGIGSAIAINTALAFLTYITTSLAIADLSTSATGLHLSCDLAHDAYPNFRFCNRGPSGWHVDVAKFLFAKHRADMGISRSEILDEQTFVVRGSKEDGGGWDPVGDIAWAGPPPRRCLDFLRRHLHARDELLRVFRVRVGELVGRAILASSARARIAYVVVVLLMTSARLMVLAVLGRVDGMHSVALSTMFWLGIQVKVEGASESDLTPRGSGATAALWISNHFTLFDYTVLHMVSRQVLACLVKHDISGEVPVLGPIASTFLFDFMGCVPYVRGSKGSGQEARQVIARQLKQHNPILVFPEGTGTECGPPLPFRRGALVCAYEVNAPVQPCTLWYSEPIGLAPESPTLAQLSEMVRRPMQCVASLGPLIWPADFEDANAFAAAVEDRVRRDFDEISRAAGCL</sequence>
<dbReference type="AlphaFoldDB" id="A0AAX4P989"/>
<dbReference type="PANTHER" id="PTHR10434:SF11">
    <property type="entry name" value="1-ACYL-SN-GLYCEROL-3-PHOSPHATE ACYLTRANSFERASE"/>
    <property type="match status" value="1"/>
</dbReference>
<dbReference type="PANTHER" id="PTHR10434">
    <property type="entry name" value="1-ACYL-SN-GLYCEROL-3-PHOSPHATE ACYLTRANSFERASE"/>
    <property type="match status" value="1"/>
</dbReference>
<proteinExistence type="predicted"/>
<dbReference type="CDD" id="cd07989">
    <property type="entry name" value="LPLAT_AGPAT-like"/>
    <property type="match status" value="1"/>
</dbReference>
<evidence type="ECO:0000313" key="6">
    <source>
        <dbReference type="EMBL" id="WZN62401.1"/>
    </source>
</evidence>
<feature type="domain" description="Phospholipid/glycerol acyltransferase" evidence="5">
    <location>
        <begin position="417"/>
        <end position="537"/>
    </location>
</feature>
<dbReference type="Pfam" id="PF01553">
    <property type="entry name" value="Acyltransferase"/>
    <property type="match status" value="1"/>
</dbReference>
<feature type="transmembrane region" description="Helical" evidence="4">
    <location>
        <begin position="39"/>
        <end position="58"/>
    </location>
</feature>
<keyword evidence="7" id="KW-1185">Reference proteome</keyword>
<evidence type="ECO:0000256" key="2">
    <source>
        <dbReference type="ARBA" id="ARBA00023315"/>
    </source>
</evidence>
<keyword evidence="2 6" id="KW-0012">Acyltransferase</keyword>
<reference evidence="6 7" key="1">
    <citation type="submission" date="2024-03" db="EMBL/GenBank/DDBJ databases">
        <title>Complete genome sequence of the green alga Chloropicon roscoffensis RCC1871.</title>
        <authorList>
            <person name="Lemieux C."/>
            <person name="Pombert J.-F."/>
            <person name="Otis C."/>
            <person name="Turmel M."/>
        </authorList>
    </citation>
    <scope>NUCLEOTIDE SEQUENCE [LARGE SCALE GENOMIC DNA]</scope>
    <source>
        <strain evidence="6 7">RCC1871</strain>
    </source>
</reference>
<dbReference type="InterPro" id="IPR002123">
    <property type="entry name" value="Plipid/glycerol_acylTrfase"/>
</dbReference>
<evidence type="ECO:0000256" key="4">
    <source>
        <dbReference type="SAM" id="Phobius"/>
    </source>
</evidence>
<gene>
    <name evidence="6" type="ORF">HKI87_05g39380</name>
</gene>
<protein>
    <submittedName>
        <fullName evidence="6">Acyltransferase</fullName>
    </submittedName>
</protein>
<evidence type="ECO:0000259" key="5">
    <source>
        <dbReference type="SMART" id="SM00563"/>
    </source>
</evidence>
<evidence type="ECO:0000256" key="3">
    <source>
        <dbReference type="SAM" id="MobiDB-lite"/>
    </source>
</evidence>
<feature type="region of interest" description="Disordered" evidence="3">
    <location>
        <begin position="1"/>
        <end position="25"/>
    </location>
</feature>
<dbReference type="Proteomes" id="UP001472866">
    <property type="component" value="Chromosome 05"/>
</dbReference>